<comment type="caution">
    <text evidence="1">The sequence shown here is derived from an EMBL/GenBank/DDBJ whole genome shotgun (WGS) entry which is preliminary data.</text>
</comment>
<protein>
    <submittedName>
        <fullName evidence="1">8134_t:CDS:1</fullName>
    </submittedName>
</protein>
<proteinExistence type="predicted"/>
<feature type="non-terminal residue" evidence="1">
    <location>
        <position position="1"/>
    </location>
</feature>
<reference evidence="1" key="1">
    <citation type="submission" date="2021-06" db="EMBL/GenBank/DDBJ databases">
        <authorList>
            <person name="Kallberg Y."/>
            <person name="Tangrot J."/>
            <person name="Rosling A."/>
        </authorList>
    </citation>
    <scope>NUCLEOTIDE SEQUENCE</scope>
    <source>
        <strain evidence="1">28 12/20/2015</strain>
    </source>
</reference>
<name>A0ACA9R6F7_9GLOM</name>
<gene>
    <name evidence="1" type="ORF">SPELUC_LOCUS16289</name>
</gene>
<accession>A0ACA9R6F7</accession>
<dbReference type="Proteomes" id="UP000789366">
    <property type="component" value="Unassembled WGS sequence"/>
</dbReference>
<keyword evidence="2" id="KW-1185">Reference proteome</keyword>
<dbReference type="EMBL" id="CAJVPW010059278">
    <property type="protein sequence ID" value="CAG8779291.1"/>
    <property type="molecule type" value="Genomic_DNA"/>
</dbReference>
<sequence>FEEVSSQETFKEERTFEKVLSQKTFEETIPQDIYMNLQHKSEIFISDLEILNDETSFKETFK</sequence>
<evidence type="ECO:0000313" key="1">
    <source>
        <dbReference type="EMBL" id="CAG8779291.1"/>
    </source>
</evidence>
<organism evidence="1 2">
    <name type="scientific">Cetraspora pellucida</name>
    <dbReference type="NCBI Taxonomy" id="1433469"/>
    <lineage>
        <taxon>Eukaryota</taxon>
        <taxon>Fungi</taxon>
        <taxon>Fungi incertae sedis</taxon>
        <taxon>Mucoromycota</taxon>
        <taxon>Glomeromycotina</taxon>
        <taxon>Glomeromycetes</taxon>
        <taxon>Diversisporales</taxon>
        <taxon>Gigasporaceae</taxon>
        <taxon>Cetraspora</taxon>
    </lineage>
</organism>
<evidence type="ECO:0000313" key="2">
    <source>
        <dbReference type="Proteomes" id="UP000789366"/>
    </source>
</evidence>